<keyword evidence="3" id="KW-1185">Reference proteome</keyword>
<accession>A0ABV8T6U7</accession>
<proteinExistence type="predicted"/>
<reference evidence="3" key="1">
    <citation type="journal article" date="2019" name="Int. J. Syst. Evol. Microbiol.">
        <title>The Global Catalogue of Microorganisms (GCM) 10K type strain sequencing project: providing services to taxonomists for standard genome sequencing and annotation.</title>
        <authorList>
            <consortium name="The Broad Institute Genomics Platform"/>
            <consortium name="The Broad Institute Genome Sequencing Center for Infectious Disease"/>
            <person name="Wu L."/>
            <person name="Ma J."/>
        </authorList>
    </citation>
    <scope>NUCLEOTIDE SEQUENCE [LARGE SCALE GENOMIC DNA]</scope>
    <source>
        <strain evidence="3">PCU 347</strain>
    </source>
</reference>
<evidence type="ECO:0000256" key="1">
    <source>
        <dbReference type="SAM" id="MobiDB-lite"/>
    </source>
</evidence>
<dbReference type="Proteomes" id="UP001595824">
    <property type="component" value="Unassembled WGS sequence"/>
</dbReference>
<protein>
    <submittedName>
        <fullName evidence="2">Uncharacterized protein</fullName>
    </submittedName>
</protein>
<feature type="region of interest" description="Disordered" evidence="1">
    <location>
        <begin position="71"/>
        <end position="112"/>
    </location>
</feature>
<organism evidence="2 3">
    <name type="scientific">Streptomyces andamanensis</name>
    <dbReference type="NCBI Taxonomy" id="1565035"/>
    <lineage>
        <taxon>Bacteria</taxon>
        <taxon>Bacillati</taxon>
        <taxon>Actinomycetota</taxon>
        <taxon>Actinomycetes</taxon>
        <taxon>Kitasatosporales</taxon>
        <taxon>Streptomycetaceae</taxon>
        <taxon>Streptomyces</taxon>
    </lineage>
</organism>
<feature type="compositionally biased region" description="Polar residues" evidence="1">
    <location>
        <begin position="101"/>
        <end position="112"/>
    </location>
</feature>
<dbReference type="EMBL" id="JBHSDP010000003">
    <property type="protein sequence ID" value="MFC4326492.1"/>
    <property type="molecule type" value="Genomic_DNA"/>
</dbReference>
<sequence length="112" mass="11781">MASEEELGPKAIGSAELDVIIGYRDKPQKLSFSCNEAAVVDHARSAPDLPAVVAKVISSEKTVVDLLDGVPADLGTKRGPEQLPPQGPQHRRIPRGRGVATWSSAGSSSPTR</sequence>
<evidence type="ECO:0000313" key="3">
    <source>
        <dbReference type="Proteomes" id="UP001595824"/>
    </source>
</evidence>
<dbReference type="RefSeq" id="WP_381736559.1">
    <property type="nucleotide sequence ID" value="NZ_JBHSDP010000003.1"/>
</dbReference>
<comment type="caution">
    <text evidence="2">The sequence shown here is derived from an EMBL/GenBank/DDBJ whole genome shotgun (WGS) entry which is preliminary data.</text>
</comment>
<evidence type="ECO:0000313" key="2">
    <source>
        <dbReference type="EMBL" id="MFC4326492.1"/>
    </source>
</evidence>
<name>A0ABV8T6U7_9ACTN</name>
<gene>
    <name evidence="2" type="ORF">ACFPC0_01330</name>
</gene>